<dbReference type="Pfam" id="PF05605">
    <property type="entry name" value="zf-Di19"/>
    <property type="match status" value="1"/>
</dbReference>
<accession>A0A9R0VY11</accession>
<dbReference type="Gramene" id="TRITD4Av1G115120.1">
    <property type="protein sequence ID" value="TRITD4Av1G115120.1"/>
    <property type="gene ID" value="TRITD4Av1G115120"/>
</dbReference>
<organism evidence="2 3">
    <name type="scientific">Triticum turgidum subsp. durum</name>
    <name type="common">Durum wheat</name>
    <name type="synonym">Triticum durum</name>
    <dbReference type="NCBI Taxonomy" id="4567"/>
    <lineage>
        <taxon>Eukaryota</taxon>
        <taxon>Viridiplantae</taxon>
        <taxon>Streptophyta</taxon>
        <taxon>Embryophyta</taxon>
        <taxon>Tracheophyta</taxon>
        <taxon>Spermatophyta</taxon>
        <taxon>Magnoliopsida</taxon>
        <taxon>Liliopsida</taxon>
        <taxon>Poales</taxon>
        <taxon>Poaceae</taxon>
        <taxon>BOP clade</taxon>
        <taxon>Pooideae</taxon>
        <taxon>Triticodae</taxon>
        <taxon>Triticeae</taxon>
        <taxon>Triticinae</taxon>
        <taxon>Triticum</taxon>
    </lineage>
</organism>
<dbReference type="AlphaFoldDB" id="A0A9R0VY11"/>
<name>A0A9R0VY11_TRITD</name>
<evidence type="ECO:0000313" key="3">
    <source>
        <dbReference type="Proteomes" id="UP000324705"/>
    </source>
</evidence>
<reference evidence="2 3" key="1">
    <citation type="submission" date="2017-09" db="EMBL/GenBank/DDBJ databases">
        <authorList>
            <consortium name="International Durum Wheat Genome Sequencing Consortium (IDWGSC)"/>
            <person name="Milanesi L."/>
        </authorList>
    </citation>
    <scope>NUCLEOTIDE SEQUENCE [LARGE SCALE GENOMIC DNA]</scope>
    <source>
        <strain evidence="3">cv. Svevo</strain>
    </source>
</reference>
<dbReference type="Proteomes" id="UP000324705">
    <property type="component" value="Chromosome 4A"/>
</dbReference>
<dbReference type="InterPro" id="IPR008598">
    <property type="entry name" value="Di19_Zn-bd"/>
</dbReference>
<evidence type="ECO:0000313" key="2">
    <source>
        <dbReference type="EMBL" id="VAH91760.1"/>
    </source>
</evidence>
<gene>
    <name evidence="2" type="ORF">TRITD_4Av1G115120</name>
</gene>
<proteinExistence type="predicted"/>
<feature type="domain" description="Di19 zinc-binding" evidence="1">
    <location>
        <begin position="71"/>
        <end position="99"/>
    </location>
</feature>
<keyword evidence="3" id="KW-1185">Reference proteome</keyword>
<sequence length="121" mass="13870">MTLPQLHVMAILQNKIVAYFAYHHLIPGPLAIVMEKMVFGAISWKIFLVIPLNFGDMEELDMDGEKAARPEFAYPYCYEDHEVASLCAHVEEEHPLEWRYSLHNVLVQQSILDVQKSSVLG</sequence>
<evidence type="ECO:0000259" key="1">
    <source>
        <dbReference type="Pfam" id="PF05605"/>
    </source>
</evidence>
<dbReference type="PANTHER" id="PTHR31875:SF6">
    <property type="entry name" value="PROTEIN DEHYDRATION-INDUCED 19"/>
    <property type="match status" value="1"/>
</dbReference>
<dbReference type="InterPro" id="IPR033347">
    <property type="entry name" value="Di19"/>
</dbReference>
<protein>
    <recommendedName>
        <fullName evidence="1">Di19 zinc-binding domain-containing protein</fullName>
    </recommendedName>
</protein>
<dbReference type="PANTHER" id="PTHR31875">
    <property type="entry name" value="PROTEIN DEHYDRATION-INDUCED 19"/>
    <property type="match status" value="1"/>
</dbReference>
<dbReference type="EMBL" id="LT934117">
    <property type="protein sequence ID" value="VAH91760.1"/>
    <property type="molecule type" value="Genomic_DNA"/>
</dbReference>